<dbReference type="RefSeq" id="WP_184116368.1">
    <property type="nucleotide sequence ID" value="NZ_BNAJ01000024.1"/>
</dbReference>
<keyword evidence="4" id="KW-1185">Reference proteome</keyword>
<reference evidence="4" key="2">
    <citation type="journal article" date="2019" name="Int. J. Syst. Evol. Microbiol.">
        <title>The Global Catalogue of Microorganisms (GCM) 10K type strain sequencing project: providing services to taxonomists for standard genome sequencing and annotation.</title>
        <authorList>
            <consortium name="The Broad Institute Genomics Platform"/>
            <consortium name="The Broad Institute Genome Sequencing Center for Infectious Disease"/>
            <person name="Wu L."/>
            <person name="Ma J."/>
        </authorList>
    </citation>
    <scope>NUCLEOTIDE SEQUENCE [LARGE SCALE GENOMIC DNA]</scope>
    <source>
        <strain evidence="4">CGMCC 1.18437</strain>
    </source>
</reference>
<evidence type="ECO:0000313" key="3">
    <source>
        <dbReference type="Proteomes" id="UP000539473"/>
    </source>
</evidence>
<comment type="caution">
    <text evidence="2">The sequence shown here is derived from an EMBL/GenBank/DDBJ whole genome shotgun (WGS) entry which is preliminary data.</text>
</comment>
<protein>
    <submittedName>
        <fullName evidence="2">Uncharacterized protein</fullName>
    </submittedName>
</protein>
<name>A0A7W8KM99_9DEIO</name>
<evidence type="ECO:0000313" key="2">
    <source>
        <dbReference type="EMBL" id="MBB5379229.1"/>
    </source>
</evidence>
<reference evidence="1" key="4">
    <citation type="submission" date="2024-05" db="EMBL/GenBank/DDBJ databases">
        <authorList>
            <person name="Sun Q."/>
            <person name="Zhou Y."/>
        </authorList>
    </citation>
    <scope>NUCLEOTIDE SEQUENCE</scope>
    <source>
        <strain evidence="1">CGMCC 1.18437</strain>
    </source>
</reference>
<gene>
    <name evidence="1" type="ORF">GCM10017781_46600</name>
    <name evidence="2" type="ORF">HNQ07_004744</name>
</gene>
<proteinExistence type="predicted"/>
<dbReference type="Proteomes" id="UP000539473">
    <property type="component" value="Unassembled WGS sequence"/>
</dbReference>
<dbReference type="EMBL" id="JACHFK010000024">
    <property type="protein sequence ID" value="MBB5379229.1"/>
    <property type="molecule type" value="Genomic_DNA"/>
</dbReference>
<dbReference type="AlphaFoldDB" id="A0A7W8KM99"/>
<accession>A0A7W8KM99</accession>
<sequence length="100" mass="11164">MHLRGVQCETNLPQVLSGAGGLIVLDRDGHHHGPLCRVARAVQSLTREHEFIEWYAEHLKQTTSWSVCAHMIGFRCRRPRPPSSATVPITSTILVEVLCP</sequence>
<dbReference type="EMBL" id="BNAJ01000024">
    <property type="protein sequence ID" value="GHF65567.1"/>
    <property type="molecule type" value="Genomic_DNA"/>
</dbReference>
<reference evidence="1" key="1">
    <citation type="journal article" date="2014" name="Int. J. Syst. Evol. Microbiol.">
        <title>Complete genome of a new Firmicutes species belonging to the dominant human colonic microbiota ('Ruminococcus bicirculans') reveals two chromosomes and a selective capacity to utilize plant glucans.</title>
        <authorList>
            <consortium name="NISC Comparative Sequencing Program"/>
            <person name="Wegmann U."/>
            <person name="Louis P."/>
            <person name="Goesmann A."/>
            <person name="Henrissat B."/>
            <person name="Duncan S.H."/>
            <person name="Flint H.J."/>
        </authorList>
    </citation>
    <scope>NUCLEOTIDE SEQUENCE</scope>
    <source>
        <strain evidence="1">CGMCC 1.18437</strain>
    </source>
</reference>
<evidence type="ECO:0000313" key="1">
    <source>
        <dbReference type="EMBL" id="GHF65567.1"/>
    </source>
</evidence>
<organism evidence="2 3">
    <name type="scientific">Deinococcus metalli</name>
    <dbReference type="NCBI Taxonomy" id="1141878"/>
    <lineage>
        <taxon>Bacteria</taxon>
        <taxon>Thermotogati</taxon>
        <taxon>Deinococcota</taxon>
        <taxon>Deinococci</taxon>
        <taxon>Deinococcales</taxon>
        <taxon>Deinococcaceae</taxon>
        <taxon>Deinococcus</taxon>
    </lineage>
</organism>
<reference evidence="2 3" key="3">
    <citation type="submission" date="2020-08" db="EMBL/GenBank/DDBJ databases">
        <title>Genomic Encyclopedia of Type Strains, Phase IV (KMG-IV): sequencing the most valuable type-strain genomes for metagenomic binning, comparative biology and taxonomic classification.</title>
        <authorList>
            <person name="Goeker M."/>
        </authorList>
    </citation>
    <scope>NUCLEOTIDE SEQUENCE [LARGE SCALE GENOMIC DNA]</scope>
    <source>
        <strain evidence="2 3">DSM 27521</strain>
    </source>
</reference>
<dbReference type="Proteomes" id="UP000619376">
    <property type="component" value="Unassembled WGS sequence"/>
</dbReference>
<evidence type="ECO:0000313" key="4">
    <source>
        <dbReference type="Proteomes" id="UP000619376"/>
    </source>
</evidence>